<dbReference type="AlphaFoldDB" id="A0A9J5YMH8"/>
<keyword evidence="3" id="KW-1185">Reference proteome</keyword>
<comment type="caution">
    <text evidence="2">The sequence shown here is derived from an EMBL/GenBank/DDBJ whole genome shotgun (WGS) entry which is preliminary data.</text>
</comment>
<feature type="region of interest" description="Disordered" evidence="1">
    <location>
        <begin position="90"/>
        <end position="135"/>
    </location>
</feature>
<protein>
    <submittedName>
        <fullName evidence="2">Uncharacterized protein</fullName>
    </submittedName>
</protein>
<accession>A0A9J5YMH8</accession>
<evidence type="ECO:0000313" key="2">
    <source>
        <dbReference type="EMBL" id="KAG5600912.1"/>
    </source>
</evidence>
<name>A0A9J5YMH8_SOLCO</name>
<dbReference type="EMBL" id="JACXVP010000006">
    <property type="protein sequence ID" value="KAG5600912.1"/>
    <property type="molecule type" value="Genomic_DNA"/>
</dbReference>
<proteinExistence type="predicted"/>
<evidence type="ECO:0000256" key="1">
    <source>
        <dbReference type="SAM" id="MobiDB-lite"/>
    </source>
</evidence>
<organism evidence="2 3">
    <name type="scientific">Solanum commersonii</name>
    <name type="common">Commerson's wild potato</name>
    <name type="synonym">Commerson's nightshade</name>
    <dbReference type="NCBI Taxonomy" id="4109"/>
    <lineage>
        <taxon>Eukaryota</taxon>
        <taxon>Viridiplantae</taxon>
        <taxon>Streptophyta</taxon>
        <taxon>Embryophyta</taxon>
        <taxon>Tracheophyta</taxon>
        <taxon>Spermatophyta</taxon>
        <taxon>Magnoliopsida</taxon>
        <taxon>eudicotyledons</taxon>
        <taxon>Gunneridae</taxon>
        <taxon>Pentapetalae</taxon>
        <taxon>asterids</taxon>
        <taxon>lamiids</taxon>
        <taxon>Solanales</taxon>
        <taxon>Solanaceae</taxon>
        <taxon>Solanoideae</taxon>
        <taxon>Solaneae</taxon>
        <taxon>Solanum</taxon>
    </lineage>
</organism>
<reference evidence="2 3" key="1">
    <citation type="submission" date="2020-09" db="EMBL/GenBank/DDBJ databases">
        <title>De no assembly of potato wild relative species, Solanum commersonii.</title>
        <authorList>
            <person name="Cho K."/>
        </authorList>
    </citation>
    <scope>NUCLEOTIDE SEQUENCE [LARGE SCALE GENOMIC DNA]</scope>
    <source>
        <strain evidence="2">LZ3.2</strain>
        <tissue evidence="2">Leaf</tissue>
    </source>
</reference>
<dbReference type="Proteomes" id="UP000824120">
    <property type="component" value="Chromosome 6"/>
</dbReference>
<evidence type="ECO:0000313" key="3">
    <source>
        <dbReference type="Proteomes" id="UP000824120"/>
    </source>
</evidence>
<dbReference type="OrthoDB" id="1681423at2759"/>
<gene>
    <name evidence="2" type="ORF">H5410_032282</name>
</gene>
<sequence>MKLSIESLQALILVSLYDAKSEESDQTPLLYPEKTLTRSLSLDSRAKFSNLTMRAEYGENLLEYEEAVAVEEKSIRMEKNDYQVSKVPTLGLLKTGENDESSSEMDSKTSPKGSGRRQLKPSFFSIAPHQHQFIK</sequence>